<comment type="similarity">
    <text evidence="2">Belongs to the cation diffusion facilitator (CDF) transporter (TC 2.A.4) family. SLC30A subfamily.</text>
</comment>
<feature type="transmembrane region" description="Helical" evidence="9">
    <location>
        <begin position="181"/>
        <end position="198"/>
    </location>
</feature>
<dbReference type="Pfam" id="PF16916">
    <property type="entry name" value="ZT_dimer"/>
    <property type="match status" value="1"/>
</dbReference>
<evidence type="ECO:0000313" key="12">
    <source>
        <dbReference type="EMBL" id="SIT01790.1"/>
    </source>
</evidence>
<keyword evidence="3" id="KW-0813">Transport</keyword>
<sequence>MTHQHTHTTNYGRLFGIGIALNIGYVLLEFSFGWHINSLALLADAAHNVGDVAGLLLAWIAVAMGNIKANQHHTFAWKKASILASFFNAAILLLGMGALAWEAISRFGQVNNVQPETIIWVAGVGVIINAITAALFLKGSQSDLNIKGAFLHMAADALVSLGVVISGIIYIFWPLSWLDPMMSLIIATVVVLSTWSLFKRSTHLLFEGVPDDIDPKSVSDALIAHPQVRQIHDLHIWAMSTTENSLSVHIVIDQSDNNSFELLKEIEELISHQFKISHVTIQIESLGFAEQCSSLSCTFDPQPLSGQNA</sequence>
<keyword evidence="5" id="KW-0862">Zinc</keyword>
<feature type="transmembrane region" description="Helical" evidence="9">
    <location>
        <begin position="12"/>
        <end position="32"/>
    </location>
</feature>
<reference evidence="13" key="1">
    <citation type="submission" date="2017-01" db="EMBL/GenBank/DDBJ databases">
        <authorList>
            <person name="Varghese N."/>
            <person name="Submissions S."/>
        </authorList>
    </citation>
    <scope>NUCLEOTIDE SEQUENCE [LARGE SCALE GENOMIC DNA]</scope>
    <source>
        <strain evidence="13">DSM 22306</strain>
    </source>
</reference>
<accession>A0A1N7NU04</accession>
<evidence type="ECO:0000256" key="5">
    <source>
        <dbReference type="ARBA" id="ARBA00022906"/>
    </source>
</evidence>
<evidence type="ECO:0000313" key="13">
    <source>
        <dbReference type="Proteomes" id="UP000185999"/>
    </source>
</evidence>
<keyword evidence="4 9" id="KW-0812">Transmembrane</keyword>
<dbReference type="InterPro" id="IPR050681">
    <property type="entry name" value="CDF/SLC30A"/>
</dbReference>
<dbReference type="InterPro" id="IPR058533">
    <property type="entry name" value="Cation_efflux_TM"/>
</dbReference>
<evidence type="ECO:0000256" key="2">
    <source>
        <dbReference type="ARBA" id="ARBA00008873"/>
    </source>
</evidence>
<evidence type="ECO:0000256" key="7">
    <source>
        <dbReference type="ARBA" id="ARBA00023065"/>
    </source>
</evidence>
<feature type="domain" description="Cation efflux protein transmembrane" evidence="10">
    <location>
        <begin position="17"/>
        <end position="205"/>
    </location>
</feature>
<feature type="domain" description="Cation efflux protein cytoplasmic" evidence="11">
    <location>
        <begin position="210"/>
        <end position="285"/>
    </location>
</feature>
<evidence type="ECO:0000259" key="10">
    <source>
        <dbReference type="Pfam" id="PF01545"/>
    </source>
</evidence>
<proteinExistence type="inferred from homology"/>
<dbReference type="GO" id="GO:0005886">
    <property type="term" value="C:plasma membrane"/>
    <property type="evidence" value="ECO:0007669"/>
    <property type="project" value="TreeGrafter"/>
</dbReference>
<keyword evidence="6 9" id="KW-1133">Transmembrane helix</keyword>
<evidence type="ECO:0000256" key="3">
    <source>
        <dbReference type="ARBA" id="ARBA00022448"/>
    </source>
</evidence>
<evidence type="ECO:0000256" key="1">
    <source>
        <dbReference type="ARBA" id="ARBA00004141"/>
    </source>
</evidence>
<dbReference type="RefSeq" id="WP_054343515.1">
    <property type="nucleotide sequence ID" value="NZ_FTOE01000011.1"/>
</dbReference>
<dbReference type="InterPro" id="IPR027470">
    <property type="entry name" value="Cation_efflux_CTD"/>
</dbReference>
<dbReference type="OrthoDB" id="9809646at2"/>
<dbReference type="SUPFAM" id="SSF161111">
    <property type="entry name" value="Cation efflux protein transmembrane domain-like"/>
    <property type="match status" value="1"/>
</dbReference>
<feature type="transmembrane region" description="Helical" evidence="9">
    <location>
        <begin position="81"/>
        <end position="101"/>
    </location>
</feature>
<evidence type="ECO:0000256" key="9">
    <source>
        <dbReference type="SAM" id="Phobius"/>
    </source>
</evidence>
<dbReference type="Proteomes" id="UP000185999">
    <property type="component" value="Unassembled WGS sequence"/>
</dbReference>
<dbReference type="Gene3D" id="1.20.1510.10">
    <property type="entry name" value="Cation efflux protein transmembrane domain"/>
    <property type="match status" value="1"/>
</dbReference>
<name>A0A1N7NU04_9GAMM</name>
<dbReference type="InterPro" id="IPR002524">
    <property type="entry name" value="Cation_efflux"/>
</dbReference>
<dbReference type="InterPro" id="IPR027469">
    <property type="entry name" value="Cation_efflux_TMD_sf"/>
</dbReference>
<keyword evidence="5" id="KW-0864">Zinc transport</keyword>
<dbReference type="GO" id="GO:0005385">
    <property type="term" value="F:zinc ion transmembrane transporter activity"/>
    <property type="evidence" value="ECO:0007669"/>
    <property type="project" value="TreeGrafter"/>
</dbReference>
<keyword evidence="7" id="KW-0406">Ion transport</keyword>
<comment type="subcellular location">
    <subcellularLocation>
        <location evidence="1">Membrane</location>
        <topology evidence="1">Multi-pass membrane protein</topology>
    </subcellularLocation>
</comment>
<dbReference type="NCBIfam" id="TIGR01297">
    <property type="entry name" value="CDF"/>
    <property type="match status" value="1"/>
</dbReference>
<dbReference type="PANTHER" id="PTHR11562">
    <property type="entry name" value="CATION EFFLUX PROTEIN/ ZINC TRANSPORTER"/>
    <property type="match status" value="1"/>
</dbReference>
<evidence type="ECO:0000256" key="8">
    <source>
        <dbReference type="ARBA" id="ARBA00023136"/>
    </source>
</evidence>
<feature type="transmembrane region" description="Helical" evidence="9">
    <location>
        <begin position="52"/>
        <end position="69"/>
    </location>
</feature>
<dbReference type="STRING" id="619304.SAMN05421760_11133"/>
<feature type="transmembrane region" description="Helical" evidence="9">
    <location>
        <begin position="117"/>
        <end position="137"/>
    </location>
</feature>
<organism evidence="12 13">
    <name type="scientific">Neptunomonas antarctica</name>
    <dbReference type="NCBI Taxonomy" id="619304"/>
    <lineage>
        <taxon>Bacteria</taxon>
        <taxon>Pseudomonadati</taxon>
        <taxon>Pseudomonadota</taxon>
        <taxon>Gammaproteobacteria</taxon>
        <taxon>Oceanospirillales</taxon>
        <taxon>Oceanospirillaceae</taxon>
        <taxon>Neptunomonas</taxon>
    </lineage>
</organism>
<protein>
    <submittedName>
        <fullName evidence="12">Cobalt-zinc-cadmium efflux system protein</fullName>
    </submittedName>
</protein>
<feature type="transmembrane region" description="Helical" evidence="9">
    <location>
        <begin position="149"/>
        <end position="175"/>
    </location>
</feature>
<keyword evidence="13" id="KW-1185">Reference proteome</keyword>
<evidence type="ECO:0000256" key="6">
    <source>
        <dbReference type="ARBA" id="ARBA00022989"/>
    </source>
</evidence>
<dbReference type="EMBL" id="FTOE01000011">
    <property type="protein sequence ID" value="SIT01790.1"/>
    <property type="molecule type" value="Genomic_DNA"/>
</dbReference>
<dbReference type="InterPro" id="IPR036837">
    <property type="entry name" value="Cation_efflux_CTD_sf"/>
</dbReference>
<dbReference type="PANTHER" id="PTHR11562:SF17">
    <property type="entry name" value="RE54080P-RELATED"/>
    <property type="match status" value="1"/>
</dbReference>
<evidence type="ECO:0000256" key="4">
    <source>
        <dbReference type="ARBA" id="ARBA00022692"/>
    </source>
</evidence>
<keyword evidence="8 9" id="KW-0472">Membrane</keyword>
<dbReference type="SUPFAM" id="SSF160240">
    <property type="entry name" value="Cation efflux protein cytoplasmic domain-like"/>
    <property type="match status" value="1"/>
</dbReference>
<dbReference type="AlphaFoldDB" id="A0A1N7NU04"/>
<dbReference type="Pfam" id="PF01545">
    <property type="entry name" value="Cation_efflux"/>
    <property type="match status" value="1"/>
</dbReference>
<gene>
    <name evidence="12" type="ORF">SAMN05421760_11133</name>
</gene>
<evidence type="ECO:0000259" key="11">
    <source>
        <dbReference type="Pfam" id="PF16916"/>
    </source>
</evidence>